<organism evidence="6 7">
    <name type="scientific">Bifidobacterium tibiigranuli</name>
    <dbReference type="NCBI Taxonomy" id="2172043"/>
    <lineage>
        <taxon>Bacteria</taxon>
        <taxon>Bacillati</taxon>
        <taxon>Actinomycetota</taxon>
        <taxon>Actinomycetes</taxon>
        <taxon>Bifidobacteriales</taxon>
        <taxon>Bifidobacteriaceae</taxon>
        <taxon>Bifidobacterium</taxon>
    </lineage>
</organism>
<comment type="similarity">
    <text evidence="1 3">Belongs to the DapA family.</text>
</comment>
<dbReference type="CDD" id="cd00408">
    <property type="entry name" value="DHDPS-like"/>
    <property type="match status" value="1"/>
</dbReference>
<evidence type="ECO:0000256" key="3">
    <source>
        <dbReference type="PIRNR" id="PIRNR001365"/>
    </source>
</evidence>
<feature type="binding site" evidence="5">
    <location>
        <position position="44"/>
    </location>
    <ligand>
        <name>pyruvate</name>
        <dbReference type="ChEBI" id="CHEBI:15361"/>
    </ligand>
</feature>
<feature type="active site" description="Schiff-base intermediate with substrate" evidence="4">
    <location>
        <position position="159"/>
    </location>
</feature>
<dbReference type="EMBL" id="QDAG01000009">
    <property type="protein sequence ID" value="KAE8127231.1"/>
    <property type="molecule type" value="Genomic_DNA"/>
</dbReference>
<evidence type="ECO:0000256" key="2">
    <source>
        <dbReference type="ARBA" id="ARBA00023239"/>
    </source>
</evidence>
<sequence>MFTGVSAFPLTPFRNDQVDEKAFAGLVRRLAVSGVDSITALGSTGSYPYMTTQERARVARLAVQNAGSVAVFVGIGALRTSQVLALARGAEEAGASGLLLSAMTYQSLTPDEVFELFRTVTESTELPVIVYDNPGTTHFHFTTELYARIAELPGIASIKIPGVPADPDEARRHVASIRAVIPERVTIGVSGDAFGAAGLIAGCDAWYTVIGGTIPGPALGIARAVREGRVEDARAESEQLTPLWKLFADLGGSARVTAAIAEYLGLVGPSCLPLPLRGMSAENRARVAAMVEALGLQPGPEA</sequence>
<evidence type="ECO:0000256" key="1">
    <source>
        <dbReference type="ARBA" id="ARBA00007592"/>
    </source>
</evidence>
<proteinExistence type="inferred from homology"/>
<dbReference type="PANTHER" id="PTHR12128:SF66">
    <property type="entry name" value="4-HYDROXY-2-OXOGLUTARATE ALDOLASE, MITOCHONDRIAL"/>
    <property type="match status" value="1"/>
</dbReference>
<dbReference type="GO" id="GO:0008840">
    <property type="term" value="F:4-hydroxy-tetrahydrodipicolinate synthase activity"/>
    <property type="evidence" value="ECO:0007669"/>
    <property type="project" value="TreeGrafter"/>
</dbReference>
<accession>A0A5N6S3F8</accession>
<keyword evidence="7" id="KW-1185">Reference proteome</keyword>
<gene>
    <name evidence="6" type="ORF">DDE84_08985</name>
</gene>
<evidence type="ECO:0000256" key="4">
    <source>
        <dbReference type="PIRSR" id="PIRSR001365-1"/>
    </source>
</evidence>
<feature type="active site" description="Proton donor/acceptor" evidence="4">
    <location>
        <position position="131"/>
    </location>
</feature>
<name>A0A5N6S3F8_9BIFI</name>
<reference evidence="6 7" key="1">
    <citation type="submission" date="2018-04" db="EMBL/GenBank/DDBJ databases">
        <authorList>
            <person name="Eckel V.P."/>
            <person name="Vogel R.F."/>
        </authorList>
    </citation>
    <scope>NUCLEOTIDE SEQUENCE [LARGE SCALE GENOMIC DNA]</scope>
    <source>
        <strain evidence="7">TMW 2.1764</strain>
    </source>
</reference>
<dbReference type="InterPro" id="IPR002220">
    <property type="entry name" value="DapA-like"/>
</dbReference>
<evidence type="ECO:0000256" key="5">
    <source>
        <dbReference type="PIRSR" id="PIRSR001365-2"/>
    </source>
</evidence>
<protein>
    <submittedName>
        <fullName evidence="6">Dihydrodipicolinate synthase family protein</fullName>
    </submittedName>
</protein>
<evidence type="ECO:0000313" key="7">
    <source>
        <dbReference type="Proteomes" id="UP000325415"/>
    </source>
</evidence>
<comment type="caution">
    <text evidence="6">The sequence shown here is derived from an EMBL/GenBank/DDBJ whole genome shotgun (WGS) entry which is preliminary data.</text>
</comment>
<keyword evidence="2 3" id="KW-0456">Lyase</keyword>
<dbReference type="AlphaFoldDB" id="A0A5N6S3F8"/>
<dbReference type="Proteomes" id="UP000325415">
    <property type="component" value="Unassembled WGS sequence"/>
</dbReference>
<evidence type="ECO:0000313" key="6">
    <source>
        <dbReference type="EMBL" id="KAE8127231.1"/>
    </source>
</evidence>
<dbReference type="PIRSF" id="PIRSF001365">
    <property type="entry name" value="DHDPS"/>
    <property type="match status" value="1"/>
</dbReference>
<dbReference type="PANTHER" id="PTHR12128">
    <property type="entry name" value="DIHYDRODIPICOLINATE SYNTHASE"/>
    <property type="match status" value="1"/>
</dbReference>
<dbReference type="OrthoDB" id="9778880at2"/>
<dbReference type="Gene3D" id="3.20.20.70">
    <property type="entry name" value="Aldolase class I"/>
    <property type="match status" value="1"/>
</dbReference>
<dbReference type="SUPFAM" id="SSF51569">
    <property type="entry name" value="Aldolase"/>
    <property type="match status" value="1"/>
</dbReference>
<dbReference type="PRINTS" id="PR00146">
    <property type="entry name" value="DHPICSNTHASE"/>
</dbReference>
<dbReference type="InterPro" id="IPR013785">
    <property type="entry name" value="Aldolase_TIM"/>
</dbReference>
<dbReference type="Pfam" id="PF00701">
    <property type="entry name" value="DHDPS"/>
    <property type="match status" value="1"/>
</dbReference>
<dbReference type="SMART" id="SM01130">
    <property type="entry name" value="DHDPS"/>
    <property type="match status" value="1"/>
</dbReference>